<dbReference type="EMBL" id="UOES01000172">
    <property type="protein sequence ID" value="VAW27021.1"/>
    <property type="molecule type" value="Genomic_DNA"/>
</dbReference>
<sequence>MEKIMDSQLENISKVWPTIKSVFSVPHSEKEYQALIKTLDSLIDEVGNDENHKLAPAMETIGNLITHYENQEYQIKEATSVDALKYLMREYGLKQSELKEIGSQGVVSEILAGKRQLNLEQIKKISNRFHVSPVVFM</sequence>
<evidence type="ECO:0000313" key="2">
    <source>
        <dbReference type="EMBL" id="VAW27021.1"/>
    </source>
</evidence>
<dbReference type="SMART" id="SM00530">
    <property type="entry name" value="HTH_XRE"/>
    <property type="match status" value="1"/>
</dbReference>
<dbReference type="AlphaFoldDB" id="A0A3B0U7N4"/>
<reference evidence="2" key="1">
    <citation type="submission" date="2018-06" db="EMBL/GenBank/DDBJ databases">
        <authorList>
            <person name="Zhirakovskaya E."/>
        </authorList>
    </citation>
    <scope>NUCLEOTIDE SEQUENCE</scope>
</reference>
<dbReference type="PROSITE" id="PS50943">
    <property type="entry name" value="HTH_CROC1"/>
    <property type="match status" value="1"/>
</dbReference>
<gene>
    <name evidence="2" type="ORF">MNBD_BACTEROID06-157</name>
</gene>
<dbReference type="GO" id="GO:0001046">
    <property type="term" value="F:core promoter sequence-specific DNA binding"/>
    <property type="evidence" value="ECO:0007669"/>
    <property type="project" value="TreeGrafter"/>
</dbReference>
<feature type="domain" description="HTH cro/C1-type" evidence="1">
    <location>
        <begin position="84"/>
        <end position="136"/>
    </location>
</feature>
<dbReference type="Gene3D" id="1.10.260.40">
    <property type="entry name" value="lambda repressor-like DNA-binding domains"/>
    <property type="match status" value="1"/>
</dbReference>
<protein>
    <recommendedName>
        <fullName evidence="1">HTH cro/C1-type domain-containing protein</fullName>
    </recommendedName>
</protein>
<dbReference type="PANTHER" id="PTHR40455">
    <property type="entry name" value="ANTITOXIN HIGA"/>
    <property type="match status" value="1"/>
</dbReference>
<dbReference type="Pfam" id="PF01381">
    <property type="entry name" value="HTH_3"/>
    <property type="match status" value="1"/>
</dbReference>
<name>A0A3B0U7N4_9ZZZZ</name>
<accession>A0A3B0U7N4</accession>
<proteinExistence type="predicted"/>
<evidence type="ECO:0000259" key="1">
    <source>
        <dbReference type="PROSITE" id="PS50943"/>
    </source>
</evidence>
<dbReference type="SUPFAM" id="SSF47413">
    <property type="entry name" value="lambda repressor-like DNA-binding domains"/>
    <property type="match status" value="1"/>
</dbReference>
<organism evidence="2">
    <name type="scientific">hydrothermal vent metagenome</name>
    <dbReference type="NCBI Taxonomy" id="652676"/>
    <lineage>
        <taxon>unclassified sequences</taxon>
        <taxon>metagenomes</taxon>
        <taxon>ecological metagenomes</taxon>
    </lineage>
</organism>
<dbReference type="InterPro" id="IPR001387">
    <property type="entry name" value="Cro/C1-type_HTH"/>
</dbReference>
<dbReference type="InterPro" id="IPR039060">
    <property type="entry name" value="Antitox_HigA"/>
</dbReference>
<dbReference type="InterPro" id="IPR010982">
    <property type="entry name" value="Lambda_DNA-bd_dom_sf"/>
</dbReference>
<dbReference type="PANTHER" id="PTHR40455:SF1">
    <property type="entry name" value="ANTITOXIN HIGA"/>
    <property type="match status" value="1"/>
</dbReference>
<dbReference type="GO" id="GO:0006355">
    <property type="term" value="P:regulation of DNA-templated transcription"/>
    <property type="evidence" value="ECO:0007669"/>
    <property type="project" value="InterPro"/>
</dbReference>